<evidence type="ECO:0000313" key="4">
    <source>
        <dbReference type="Proteomes" id="UP000822476"/>
    </source>
</evidence>
<keyword evidence="2" id="KW-0732">Signal</keyword>
<accession>A0A8S9Z229</accession>
<evidence type="ECO:0000256" key="2">
    <source>
        <dbReference type="SAM" id="SignalP"/>
    </source>
</evidence>
<feature type="signal peptide" evidence="2">
    <location>
        <begin position="1"/>
        <end position="19"/>
    </location>
</feature>
<reference evidence="3" key="1">
    <citation type="submission" date="2019-07" db="EMBL/GenBank/DDBJ databases">
        <title>Annotation for the trematode Paragonimus miyazaki's.</title>
        <authorList>
            <person name="Choi Y.-J."/>
        </authorList>
    </citation>
    <scope>NUCLEOTIDE SEQUENCE</scope>
    <source>
        <strain evidence="3">Japan</strain>
    </source>
</reference>
<dbReference type="Proteomes" id="UP000822476">
    <property type="component" value="Unassembled WGS sequence"/>
</dbReference>
<feature type="compositionally biased region" description="Pro residues" evidence="1">
    <location>
        <begin position="294"/>
        <end position="312"/>
    </location>
</feature>
<comment type="caution">
    <text evidence="3">The sequence shown here is derived from an EMBL/GenBank/DDBJ whole genome shotgun (WGS) entry which is preliminary data.</text>
</comment>
<proteinExistence type="predicted"/>
<feature type="region of interest" description="Disordered" evidence="1">
    <location>
        <begin position="231"/>
        <end position="321"/>
    </location>
</feature>
<keyword evidence="4" id="KW-1185">Reference proteome</keyword>
<dbReference type="OrthoDB" id="10405946at2759"/>
<feature type="chain" id="PRO_5035727154" evidence="2">
    <location>
        <begin position="20"/>
        <end position="321"/>
    </location>
</feature>
<evidence type="ECO:0000313" key="3">
    <source>
        <dbReference type="EMBL" id="KAF7261479.1"/>
    </source>
</evidence>
<dbReference type="EMBL" id="JTDE01000363">
    <property type="protein sequence ID" value="KAF7261479.1"/>
    <property type="molecule type" value="Genomic_DNA"/>
</dbReference>
<feature type="compositionally biased region" description="Pro residues" evidence="1">
    <location>
        <begin position="238"/>
        <end position="282"/>
    </location>
</feature>
<name>A0A8S9Z229_9TREM</name>
<protein>
    <submittedName>
        <fullName evidence="3">Uncharacterized protein</fullName>
    </submittedName>
</protein>
<dbReference type="AlphaFoldDB" id="A0A8S9Z229"/>
<evidence type="ECO:0000256" key="1">
    <source>
        <dbReference type="SAM" id="MobiDB-lite"/>
    </source>
</evidence>
<organism evidence="3 4">
    <name type="scientific">Paragonimus skrjabini miyazakii</name>
    <dbReference type="NCBI Taxonomy" id="59628"/>
    <lineage>
        <taxon>Eukaryota</taxon>
        <taxon>Metazoa</taxon>
        <taxon>Spiralia</taxon>
        <taxon>Lophotrochozoa</taxon>
        <taxon>Platyhelminthes</taxon>
        <taxon>Trematoda</taxon>
        <taxon>Digenea</taxon>
        <taxon>Plagiorchiida</taxon>
        <taxon>Troglotremata</taxon>
        <taxon>Troglotrematidae</taxon>
        <taxon>Paragonimus</taxon>
    </lineage>
</organism>
<sequence>MMRIIVLVLLSTLWAGSEGSTRKFIVRYIPDSPKVEPSCDNLKLRNPQAWTDKVITDCRVLPDPDGNPRKQGLYQITVDETRLRPDNRTLNYVDMVWLTNNALNKQVKRCATATYNMRATDPQAYSDTYNPKHLLFVLYAPAGQDECGKLRQKLLLKKKLKITACKVDVRKGNFAYQYRLAIDLRTGKRAHDHLFDKYLQADLLNELNSPETMCRYNGYFTRMNEHVVKEPVTGSSLRPPPRPAGLPVGPPPGPPRGYLPGPPYGPPPPGPAPGLPQGPPLGPAFATPVNVRPHGPPHGYPPWHPPGPPHGYPPGRHPDHH</sequence>
<gene>
    <name evidence="3" type="ORF">EG68_01066</name>
</gene>